<evidence type="ECO:0000313" key="1">
    <source>
        <dbReference type="EMBL" id="GGG13406.1"/>
    </source>
</evidence>
<dbReference type="Pfam" id="PF06338">
    <property type="entry name" value="ComK"/>
    <property type="match status" value="1"/>
</dbReference>
<reference evidence="1" key="1">
    <citation type="journal article" date="2014" name="Int. J. Syst. Evol. Microbiol.">
        <title>Complete genome sequence of Corynebacterium casei LMG S-19264T (=DSM 44701T), isolated from a smear-ripened cheese.</title>
        <authorList>
            <consortium name="US DOE Joint Genome Institute (JGI-PGF)"/>
            <person name="Walter F."/>
            <person name="Albersmeier A."/>
            <person name="Kalinowski J."/>
            <person name="Ruckert C."/>
        </authorList>
    </citation>
    <scope>NUCLEOTIDE SEQUENCE</scope>
    <source>
        <strain evidence="1">CGMCC 1.15760</strain>
    </source>
</reference>
<protein>
    <recommendedName>
        <fullName evidence="3">Competence protein</fullName>
    </recommendedName>
</protein>
<accession>A0A917D7S9</accession>
<organism evidence="1 2">
    <name type="scientific">Lysinibacillus alkalisoli</name>
    <dbReference type="NCBI Taxonomy" id="1911548"/>
    <lineage>
        <taxon>Bacteria</taxon>
        <taxon>Bacillati</taxon>
        <taxon>Bacillota</taxon>
        <taxon>Bacilli</taxon>
        <taxon>Bacillales</taxon>
        <taxon>Bacillaceae</taxon>
        <taxon>Lysinibacillus</taxon>
    </lineage>
</organism>
<name>A0A917D7S9_9BACI</name>
<sequence length="161" mass="18524">MKDTYLISFNTLMLLPETTGHRTRTKIIDRQQNIIINRKPMYVIRKTCLTLGLSYEMTRKNAKNFFGNQHKLPIVVSHDYGVPCVFFPTFSPTAEGNVWIGLHAVKRIDPTEVNCTVTLINNEVVPLEASFVTVLKQFANANLLYRHFKRERAAILHDSVF</sequence>
<reference evidence="1" key="2">
    <citation type="submission" date="2020-09" db="EMBL/GenBank/DDBJ databases">
        <authorList>
            <person name="Sun Q."/>
            <person name="Zhou Y."/>
        </authorList>
    </citation>
    <scope>NUCLEOTIDE SEQUENCE</scope>
    <source>
        <strain evidence="1">CGMCC 1.15760</strain>
    </source>
</reference>
<dbReference type="Proteomes" id="UP000616608">
    <property type="component" value="Unassembled WGS sequence"/>
</dbReference>
<dbReference type="InterPro" id="IPR010461">
    <property type="entry name" value="ComK"/>
</dbReference>
<dbReference type="GO" id="GO:0030420">
    <property type="term" value="P:establishment of competence for transformation"/>
    <property type="evidence" value="ECO:0007669"/>
    <property type="project" value="InterPro"/>
</dbReference>
<dbReference type="EMBL" id="BMJT01000001">
    <property type="protein sequence ID" value="GGG13406.1"/>
    <property type="molecule type" value="Genomic_DNA"/>
</dbReference>
<comment type="caution">
    <text evidence="1">The sequence shown here is derived from an EMBL/GenBank/DDBJ whole genome shotgun (WGS) entry which is preliminary data.</text>
</comment>
<evidence type="ECO:0008006" key="3">
    <source>
        <dbReference type="Google" id="ProtNLM"/>
    </source>
</evidence>
<dbReference type="RefSeq" id="WP_188613398.1">
    <property type="nucleotide sequence ID" value="NZ_BMJT01000001.1"/>
</dbReference>
<evidence type="ECO:0000313" key="2">
    <source>
        <dbReference type="Proteomes" id="UP000616608"/>
    </source>
</evidence>
<gene>
    <name evidence="1" type="ORF">GCM10007425_04640</name>
</gene>
<proteinExistence type="predicted"/>
<keyword evidence="2" id="KW-1185">Reference proteome</keyword>
<dbReference type="AlphaFoldDB" id="A0A917D7S9"/>